<reference evidence="4" key="1">
    <citation type="submission" date="2023-06" db="EMBL/GenBank/DDBJ databases">
        <title>Genome-scale phylogeny and comparative genomics of the fungal order Sordariales.</title>
        <authorList>
            <consortium name="Lawrence Berkeley National Laboratory"/>
            <person name="Hensen N."/>
            <person name="Bonometti L."/>
            <person name="Westerberg I."/>
            <person name="Brannstrom I.O."/>
            <person name="Guillou S."/>
            <person name="Cros-Aarteil S."/>
            <person name="Calhoun S."/>
            <person name="Haridas S."/>
            <person name="Kuo A."/>
            <person name="Mondo S."/>
            <person name="Pangilinan J."/>
            <person name="Riley R."/>
            <person name="Labutti K."/>
            <person name="Andreopoulos B."/>
            <person name="Lipzen A."/>
            <person name="Chen C."/>
            <person name="Yanf M."/>
            <person name="Daum C."/>
            <person name="Ng V."/>
            <person name="Clum A."/>
            <person name="Steindorff A."/>
            <person name="Ohm R."/>
            <person name="Martin F."/>
            <person name="Silar P."/>
            <person name="Natvig D."/>
            <person name="Lalanne C."/>
            <person name="Gautier V."/>
            <person name="Ament-Velasquez S.L."/>
            <person name="Kruys A."/>
            <person name="Hutchinson M.I."/>
            <person name="Powell A.J."/>
            <person name="Barry K."/>
            <person name="Miller A.N."/>
            <person name="Grigoriev I.V."/>
            <person name="Debuchy R."/>
            <person name="Gladieux P."/>
            <person name="Thoren M.H."/>
            <person name="Johannesson H."/>
        </authorList>
    </citation>
    <scope>NUCLEOTIDE SEQUENCE</scope>
    <source>
        <strain evidence="4">PSN4</strain>
    </source>
</reference>
<feature type="region of interest" description="Disordered" evidence="1">
    <location>
        <begin position="1"/>
        <end position="23"/>
    </location>
</feature>
<sequence>MENLEVFGAPPDESAGQAESTMPRDIDHRTATSSYFSYYSRFLVSAIKFILIVGVVGIIIGIPIIIYRDIENLPDDAPADQWQARLTGIWVFETFNFLEVTWLGIACWYLIGSALPYIFRLHRYVNPAYVRYWRIIRVMRKPLCYLGGTFMAFLGFAICITFNDYITLANGGQDVSQIDYVEFITDVLEQSSLWALFYFFEKIAILYTTIHYHFRSDLHRITASKDMQNALMALYEASVYLYPIGTPEFSSEDVMIGNATGAEHGEHRVRATRYLAKLGIDSYALTSFFGNFLSSDPKSHWLRPASNYAVVERAMANPKSAAALARRIWMSMVPVGRECLTADDIAEVLGPFRKEEAQRYFKALDQSNLGDIRLDEMEWIVADAGKTRNAIYRGMQNADHCINTLDWILLLFLGMVMLIFIMIKWIPALKDVQNSVQFFAVGLSFAVGRSVHHFLAGVVFILFDHPYDVGDRVELWSGQNKEALSLIVVRQSLLYTVFRRVDNWTELQAGNEFLQQCRIENVTRSGSNRQAVLLNVDIRTSFKDLTLLKAELEAFVKHADNRRDFLPNVALGIVGVHALDKMELRLVFTHRTNWSVEPLRAARSMKIMTALVAAVRKLRIQRPDGGPLGQPGKPVFNVMLGEKEADERMARLREEVTSARMDAGLGSQPPDAVVDVTGVVGTEVEEEKKVAREARLAEESKAMVALGKLPPVPHVGPPARDAVSSGADVHRLSTGMRALPHFRG</sequence>
<dbReference type="GO" id="GO:0005262">
    <property type="term" value="F:calcium channel activity"/>
    <property type="evidence" value="ECO:0007669"/>
    <property type="project" value="TreeGrafter"/>
</dbReference>
<gene>
    <name evidence="4" type="ORF">QBC47DRAFT_343815</name>
</gene>
<dbReference type="EMBL" id="MU839833">
    <property type="protein sequence ID" value="KAK1755494.1"/>
    <property type="molecule type" value="Genomic_DNA"/>
</dbReference>
<evidence type="ECO:0000259" key="3">
    <source>
        <dbReference type="Pfam" id="PF25886"/>
    </source>
</evidence>
<evidence type="ECO:0000313" key="5">
    <source>
        <dbReference type="Proteomes" id="UP001239445"/>
    </source>
</evidence>
<evidence type="ECO:0000256" key="2">
    <source>
        <dbReference type="SAM" id="Phobius"/>
    </source>
</evidence>
<keyword evidence="2" id="KW-1133">Transmembrane helix</keyword>
<dbReference type="InterPro" id="IPR058650">
    <property type="entry name" value="Msy1/2-like"/>
</dbReference>
<keyword evidence="2" id="KW-0472">Membrane</keyword>
<dbReference type="GO" id="GO:0006874">
    <property type="term" value="P:intracellular calcium ion homeostasis"/>
    <property type="evidence" value="ECO:0007669"/>
    <property type="project" value="TreeGrafter"/>
</dbReference>
<feature type="transmembrane region" description="Helical" evidence="2">
    <location>
        <begin position="42"/>
        <end position="66"/>
    </location>
</feature>
<name>A0AAJ0BDX0_9PEZI</name>
<proteinExistence type="predicted"/>
<comment type="caution">
    <text evidence="4">The sequence shown here is derived from an EMBL/GenBank/DDBJ whole genome shotgun (WGS) entry which is preliminary data.</text>
</comment>
<keyword evidence="5" id="KW-1185">Reference proteome</keyword>
<keyword evidence="2" id="KW-0812">Transmembrane</keyword>
<evidence type="ECO:0000256" key="1">
    <source>
        <dbReference type="SAM" id="MobiDB-lite"/>
    </source>
</evidence>
<dbReference type="AlphaFoldDB" id="A0AAJ0BDX0"/>
<feature type="region of interest" description="Disordered" evidence="1">
    <location>
        <begin position="708"/>
        <end position="728"/>
    </location>
</feature>
<accession>A0AAJ0BDX0</accession>
<evidence type="ECO:0000313" key="4">
    <source>
        <dbReference type="EMBL" id="KAK1755494.1"/>
    </source>
</evidence>
<feature type="transmembrane region" description="Helical" evidence="2">
    <location>
        <begin position="100"/>
        <end position="122"/>
    </location>
</feature>
<feature type="transmembrane region" description="Helical" evidence="2">
    <location>
        <begin position="407"/>
        <end position="426"/>
    </location>
</feature>
<feature type="domain" description="Mechanosensitive ion channel protein Msy1/2-like transmembrane" evidence="3">
    <location>
        <begin position="45"/>
        <end position="212"/>
    </location>
</feature>
<dbReference type="Proteomes" id="UP001239445">
    <property type="component" value="Unassembled WGS sequence"/>
</dbReference>
<dbReference type="PANTHER" id="PTHR31323">
    <property type="entry name" value="MECHANOSENSITIVE ION CHANNEL PROTEIN MSY2"/>
    <property type="match status" value="1"/>
</dbReference>
<dbReference type="PANTHER" id="PTHR31323:SF14">
    <property type="entry name" value="MECHANOSENSITIVE ION CHANNEL PROTEIN MSY2"/>
    <property type="match status" value="1"/>
</dbReference>
<dbReference type="Pfam" id="PF25886">
    <property type="entry name" value="Msy1"/>
    <property type="match status" value="1"/>
</dbReference>
<feature type="transmembrane region" description="Helical" evidence="2">
    <location>
        <begin position="143"/>
        <end position="163"/>
    </location>
</feature>
<organism evidence="4 5">
    <name type="scientific">Echria macrotheca</name>
    <dbReference type="NCBI Taxonomy" id="438768"/>
    <lineage>
        <taxon>Eukaryota</taxon>
        <taxon>Fungi</taxon>
        <taxon>Dikarya</taxon>
        <taxon>Ascomycota</taxon>
        <taxon>Pezizomycotina</taxon>
        <taxon>Sordariomycetes</taxon>
        <taxon>Sordariomycetidae</taxon>
        <taxon>Sordariales</taxon>
        <taxon>Schizotheciaceae</taxon>
        <taxon>Echria</taxon>
    </lineage>
</organism>
<protein>
    <submittedName>
        <fullName evidence="4">Mechanosensitive ion channel protein 8</fullName>
    </submittedName>
</protein>